<dbReference type="EMBL" id="KV441561">
    <property type="protein sequence ID" value="OAF99651.1"/>
    <property type="molecule type" value="Genomic_DNA"/>
</dbReference>
<dbReference type="AlphaFoldDB" id="A0A177BY81"/>
<dbReference type="Gene3D" id="3.30.420.40">
    <property type="match status" value="2"/>
</dbReference>
<gene>
    <name evidence="1" type="ORF">CC84DRAFT_1103778</name>
</gene>
<dbReference type="InParanoid" id="A0A177BY81"/>
<dbReference type="Proteomes" id="UP000077069">
    <property type="component" value="Unassembled WGS sequence"/>
</dbReference>
<sequence length="448" mass="49138">MAGSAEDSNPLGKHNENSLDLTVLGLCSGAALDGVSCALLRYRQRRPNEPLRMSMLKHEETDVPLRLRTQILNLLRDHPKNPNAMVRVHNLLGYMYSTSVKCFLGNNGLSEDDIHLIAARADSIPPSVAPQLHPILSIDGVSPVLKSWTAVVAAETNVTTASNLPITRRPVNEIDPTAGSPIDSLFVQHPTKFRVCVTIMDLLTITIIPPADGRPRVAPPSSVCGPGTIFIDYTMRYATSNRIQNDYDGAYGSKGIVNHAVVDRVLESNDYSLRVPPLHIATEMFGHHEAQSVIEECLFLGMTDHDTVATITRITAENLVRQYRRLVAAYCPPDQKVDEIFICGTGARNTDIVDYMEEVLPAEVITRPLDDIGIPGEAKEAVCCAHLGLEALLKHAVKEDGPFEQGLQNPIIGAVAKGTHWETVKEQLMRFSDGEELPAVQRVVIEKK</sequence>
<evidence type="ECO:0000313" key="1">
    <source>
        <dbReference type="EMBL" id="OAF99651.1"/>
    </source>
</evidence>
<evidence type="ECO:0000313" key="2">
    <source>
        <dbReference type="Proteomes" id="UP000077069"/>
    </source>
</evidence>
<dbReference type="InterPro" id="IPR005338">
    <property type="entry name" value="Anhydro_N_Ac-Mur_kinase"/>
</dbReference>
<name>A0A177BY81_9PLEO</name>
<keyword evidence="2" id="KW-1185">Reference proteome</keyword>
<dbReference type="GO" id="GO:0005524">
    <property type="term" value="F:ATP binding"/>
    <property type="evidence" value="ECO:0007669"/>
    <property type="project" value="InterPro"/>
</dbReference>
<dbReference type="SUPFAM" id="SSF53067">
    <property type="entry name" value="Actin-like ATPase domain"/>
    <property type="match status" value="1"/>
</dbReference>
<proteinExistence type="predicted"/>
<dbReference type="RefSeq" id="XP_018030017.1">
    <property type="nucleotide sequence ID" value="XM_018175029.1"/>
</dbReference>
<organism evidence="1 2">
    <name type="scientific">Paraphaeosphaeria sporulosa</name>
    <dbReference type="NCBI Taxonomy" id="1460663"/>
    <lineage>
        <taxon>Eukaryota</taxon>
        <taxon>Fungi</taxon>
        <taxon>Dikarya</taxon>
        <taxon>Ascomycota</taxon>
        <taxon>Pezizomycotina</taxon>
        <taxon>Dothideomycetes</taxon>
        <taxon>Pleosporomycetidae</taxon>
        <taxon>Pleosporales</taxon>
        <taxon>Massarineae</taxon>
        <taxon>Didymosphaeriaceae</taxon>
        <taxon>Paraphaeosphaeria</taxon>
    </lineage>
</organism>
<dbReference type="GO" id="GO:0009254">
    <property type="term" value="P:peptidoglycan turnover"/>
    <property type="evidence" value="ECO:0007669"/>
    <property type="project" value="InterPro"/>
</dbReference>
<dbReference type="STRING" id="1460663.A0A177BY81"/>
<dbReference type="PANTHER" id="PTHR30605">
    <property type="entry name" value="ANHYDRO-N-ACETYLMURAMIC ACID KINASE"/>
    <property type="match status" value="1"/>
</dbReference>
<reference evidence="1 2" key="1">
    <citation type="submission" date="2016-05" db="EMBL/GenBank/DDBJ databases">
        <title>Comparative analysis of secretome profiles of manganese(II)-oxidizing ascomycete fungi.</title>
        <authorList>
            <consortium name="DOE Joint Genome Institute"/>
            <person name="Zeiner C.A."/>
            <person name="Purvine S.O."/>
            <person name="Zink E.M."/>
            <person name="Wu S."/>
            <person name="Pasa-Tolic L."/>
            <person name="Chaput D.L."/>
            <person name="Haridas S."/>
            <person name="Grigoriev I.V."/>
            <person name="Santelli C.M."/>
            <person name="Hansel C.M."/>
        </authorList>
    </citation>
    <scope>NUCLEOTIDE SEQUENCE [LARGE SCALE GENOMIC DNA]</scope>
    <source>
        <strain evidence="1 2">AP3s5-JAC2a</strain>
    </source>
</reference>
<dbReference type="PANTHER" id="PTHR30605:SF0">
    <property type="entry name" value="ANHYDRO-N-ACETYLMURAMIC ACID KINASE"/>
    <property type="match status" value="1"/>
</dbReference>
<dbReference type="OrthoDB" id="5427593at2759"/>
<protein>
    <submittedName>
        <fullName evidence="1">Uncharacterized protein</fullName>
    </submittedName>
</protein>
<accession>A0A177BY81</accession>
<dbReference type="Pfam" id="PF03702">
    <property type="entry name" value="AnmK"/>
    <property type="match status" value="1"/>
</dbReference>
<dbReference type="GO" id="GO:0016773">
    <property type="term" value="F:phosphotransferase activity, alcohol group as acceptor"/>
    <property type="evidence" value="ECO:0007669"/>
    <property type="project" value="InterPro"/>
</dbReference>
<dbReference type="GO" id="GO:0006040">
    <property type="term" value="P:amino sugar metabolic process"/>
    <property type="evidence" value="ECO:0007669"/>
    <property type="project" value="InterPro"/>
</dbReference>
<dbReference type="GeneID" id="28758515"/>
<dbReference type="InterPro" id="IPR043129">
    <property type="entry name" value="ATPase_NBD"/>
</dbReference>